<dbReference type="EMBL" id="FOZK01000004">
    <property type="protein sequence ID" value="SFS10009.1"/>
    <property type="molecule type" value="Genomic_DNA"/>
</dbReference>
<keyword evidence="4" id="KW-1185">Reference proteome</keyword>
<dbReference type="Pfam" id="PF13614">
    <property type="entry name" value="AAA_31"/>
    <property type="match status" value="1"/>
</dbReference>
<dbReference type="SUPFAM" id="SSF52540">
    <property type="entry name" value="P-loop containing nucleoside triphosphate hydrolases"/>
    <property type="match status" value="1"/>
</dbReference>
<feature type="domain" description="AAA" evidence="2">
    <location>
        <begin position="5"/>
        <end position="186"/>
    </location>
</feature>
<dbReference type="InterPro" id="IPR027417">
    <property type="entry name" value="P-loop_NTPase"/>
</dbReference>
<organism evidence="3 4">
    <name type="scientific">Halomicrobium zhouii</name>
    <dbReference type="NCBI Taxonomy" id="767519"/>
    <lineage>
        <taxon>Archaea</taxon>
        <taxon>Methanobacteriati</taxon>
        <taxon>Methanobacteriota</taxon>
        <taxon>Stenosarchaea group</taxon>
        <taxon>Halobacteria</taxon>
        <taxon>Halobacteriales</taxon>
        <taxon>Haloarculaceae</taxon>
        <taxon>Halomicrobium</taxon>
    </lineage>
</organism>
<dbReference type="AlphaFoldDB" id="A0A1I6M2U2"/>
<evidence type="ECO:0000259" key="2">
    <source>
        <dbReference type="Pfam" id="PF13614"/>
    </source>
</evidence>
<accession>A0A1I6M2U2</accession>
<dbReference type="Gene3D" id="3.40.50.300">
    <property type="entry name" value="P-loop containing nucleotide triphosphate hydrolases"/>
    <property type="match status" value="1"/>
</dbReference>
<dbReference type="RefSeq" id="WP_089818368.1">
    <property type="nucleotide sequence ID" value="NZ_FOZK01000004.1"/>
</dbReference>
<evidence type="ECO:0000256" key="1">
    <source>
        <dbReference type="SAM" id="MobiDB-lite"/>
    </source>
</evidence>
<evidence type="ECO:0000313" key="3">
    <source>
        <dbReference type="EMBL" id="SFS10009.1"/>
    </source>
</evidence>
<dbReference type="OrthoDB" id="298117at2157"/>
<dbReference type="PANTHER" id="PTHR13696:SF99">
    <property type="entry name" value="COBYRINIC ACID AC-DIAMIDE SYNTHASE"/>
    <property type="match status" value="1"/>
</dbReference>
<protein>
    <submittedName>
        <fullName evidence="3">Cellulose biosynthesis protein BcsQ</fullName>
    </submittedName>
</protein>
<dbReference type="CDD" id="cd02042">
    <property type="entry name" value="ParAB_family"/>
    <property type="match status" value="1"/>
</dbReference>
<dbReference type="STRING" id="767519.SAMN05216559_3640"/>
<evidence type="ECO:0000313" key="4">
    <source>
        <dbReference type="Proteomes" id="UP000199062"/>
    </source>
</evidence>
<proteinExistence type="predicted"/>
<name>A0A1I6M2U2_9EURY</name>
<dbReference type="PANTHER" id="PTHR13696">
    <property type="entry name" value="P-LOOP CONTAINING NUCLEOSIDE TRIPHOSPHATE HYDROLASE"/>
    <property type="match status" value="1"/>
</dbReference>
<feature type="compositionally biased region" description="Acidic residues" evidence="1">
    <location>
        <begin position="287"/>
        <end position="303"/>
    </location>
</feature>
<sequence length="303" mass="33406">MLSYAVYSEAGGVGKTTLTANLAVAHARAGLDVLVVPLDPQDGDLSYLFDADHDRADSDVDTLVHHLVGRGMGEFSDLIRTVEHGVDIIPEHNRLEDLGEALRKEQEARSDFGESFPMWTQLQRVLREEKINEQYDVLIVDPPASSGPQLYNALDATRNLVVPIEPSGKGQASVSGLDDLVTNLEEQLEINIGVLAAVPNRFKGTRDQDDVVAEVEDAGFDVPVILRDRTSLLEGCWRAHCSAFRYVRDHRSRKRDYEVETLAQFDELARHLESEGGVEAPNPPEPGEVEPEDAEADDAEVEA</sequence>
<feature type="region of interest" description="Disordered" evidence="1">
    <location>
        <begin position="270"/>
        <end position="303"/>
    </location>
</feature>
<reference evidence="3 4" key="1">
    <citation type="submission" date="2016-10" db="EMBL/GenBank/DDBJ databases">
        <authorList>
            <person name="de Groot N.N."/>
        </authorList>
    </citation>
    <scope>NUCLEOTIDE SEQUENCE [LARGE SCALE GENOMIC DNA]</scope>
    <source>
        <strain evidence="3 4">CGMCC 1.10457</strain>
    </source>
</reference>
<dbReference type="Proteomes" id="UP000199062">
    <property type="component" value="Unassembled WGS sequence"/>
</dbReference>
<dbReference type="InterPro" id="IPR050678">
    <property type="entry name" value="DNA_Partitioning_ATPase"/>
</dbReference>
<dbReference type="InterPro" id="IPR025669">
    <property type="entry name" value="AAA_dom"/>
</dbReference>
<gene>
    <name evidence="3" type="ORF">SAMN05216559_3640</name>
</gene>